<accession>A0ACC1T7B1</accession>
<protein>
    <submittedName>
        <fullName evidence="1">Uncharacterized protein</fullName>
    </submittedName>
</protein>
<comment type="caution">
    <text evidence="1">The sequence shown here is derived from an EMBL/GenBank/DDBJ whole genome shotgun (WGS) entry which is preliminary data.</text>
</comment>
<evidence type="ECO:0000313" key="2">
    <source>
        <dbReference type="Proteomes" id="UP001148662"/>
    </source>
</evidence>
<dbReference type="EMBL" id="JANHOG010000390">
    <property type="protein sequence ID" value="KAJ3554861.1"/>
    <property type="molecule type" value="Genomic_DNA"/>
</dbReference>
<organism evidence="1 2">
    <name type="scientific">Phlebia brevispora</name>
    <dbReference type="NCBI Taxonomy" id="194682"/>
    <lineage>
        <taxon>Eukaryota</taxon>
        <taxon>Fungi</taxon>
        <taxon>Dikarya</taxon>
        <taxon>Basidiomycota</taxon>
        <taxon>Agaricomycotina</taxon>
        <taxon>Agaricomycetes</taxon>
        <taxon>Polyporales</taxon>
        <taxon>Meruliaceae</taxon>
        <taxon>Phlebia</taxon>
    </lineage>
</organism>
<proteinExistence type="predicted"/>
<sequence>MQDICLIGFGAIGALYAFALDKSSQVRVTVVCRSNFDAIQADGLEVISERLGDCTSWYPYRVLRTVQEATDRPYSFVICAFKSLLDVQPTASILAPMLDNIERSPDTAIVLLQNGIGIEDDIQNTLTSRGCNNVVISGCAWVDTTLIGGKTVVQRGKERLVLGYHRPKGHTGQFSEERAQSTLDVLCTLLRSGGAHVESASVDAARWRKVLWNASFSTLCTLSRTRVCDVLAVPQSRQALVDIMLEVLSVARACLPEDGAALLPDSVAQDVINNENPKSVFKPSMLVDLEAGRPIEVEAIVGGIVKRAKEVGVNIPRLEIIYASLLLVQRTLVSSSSL</sequence>
<gene>
    <name evidence="1" type="ORF">NM688_g2886</name>
</gene>
<name>A0ACC1T7B1_9APHY</name>
<reference evidence="1" key="1">
    <citation type="submission" date="2022-07" db="EMBL/GenBank/DDBJ databases">
        <title>Genome Sequence of Phlebia brevispora.</title>
        <authorList>
            <person name="Buettner E."/>
        </authorList>
    </citation>
    <scope>NUCLEOTIDE SEQUENCE</scope>
    <source>
        <strain evidence="1">MPL23</strain>
    </source>
</reference>
<dbReference type="Proteomes" id="UP001148662">
    <property type="component" value="Unassembled WGS sequence"/>
</dbReference>
<keyword evidence="2" id="KW-1185">Reference proteome</keyword>
<evidence type="ECO:0000313" key="1">
    <source>
        <dbReference type="EMBL" id="KAJ3554861.1"/>
    </source>
</evidence>